<dbReference type="Pfam" id="PF13439">
    <property type="entry name" value="Glyco_transf_4"/>
    <property type="match status" value="1"/>
</dbReference>
<dbReference type="InterPro" id="IPR028098">
    <property type="entry name" value="Glyco_trans_4-like_N"/>
</dbReference>
<name>A0A2W4QW96_9GAMM</name>
<keyword evidence="2" id="KW-0808">Transferase</keyword>
<dbReference type="GO" id="GO:0016757">
    <property type="term" value="F:glycosyltransferase activity"/>
    <property type="evidence" value="ECO:0007669"/>
    <property type="project" value="UniProtKB-KW"/>
</dbReference>
<dbReference type="AlphaFoldDB" id="A0A2W4QW96"/>
<dbReference type="PANTHER" id="PTHR45947">
    <property type="entry name" value="SULFOQUINOVOSYL TRANSFERASE SQD2"/>
    <property type="match status" value="1"/>
</dbReference>
<dbReference type="SUPFAM" id="SSF53756">
    <property type="entry name" value="UDP-Glycosyltransferase/glycogen phosphorylase"/>
    <property type="match status" value="1"/>
</dbReference>
<gene>
    <name evidence="2" type="ORF">DM484_21485</name>
</gene>
<dbReference type="InterPro" id="IPR050194">
    <property type="entry name" value="Glycosyltransferase_grp1"/>
</dbReference>
<dbReference type="Pfam" id="PF13692">
    <property type="entry name" value="Glyco_trans_1_4"/>
    <property type="match status" value="1"/>
</dbReference>
<dbReference type="Proteomes" id="UP000249396">
    <property type="component" value="Unassembled WGS sequence"/>
</dbReference>
<dbReference type="EMBL" id="QJPH01000431">
    <property type="protein sequence ID" value="PZN74419.1"/>
    <property type="molecule type" value="Genomic_DNA"/>
</dbReference>
<dbReference type="PANTHER" id="PTHR45947:SF3">
    <property type="entry name" value="SULFOQUINOVOSYL TRANSFERASE SQD2"/>
    <property type="match status" value="1"/>
</dbReference>
<proteinExistence type="predicted"/>
<sequence>MKIALITDAWRPQINGVVTTLQKTCEHLRGFGHTVETFTPDQFKSWPCPGYTEIRLALFCGTTLRKRLRQFQPDAVHIATEGPLGLAARRYCVDHGIPFTTSFHTRFAEYINLRWGFPMHWGYALLRWFHSKSERIMVATPALIDELKQRGFNNPVLWSRGVEVDMFRPRDKTFLDGQRPIFLYAGRVAIEKNLEAFLGLDLPGTKYIVGDGPLRQELESKYPNAHFVGYKLGEELAQTMAACDVFVFPSLTDTFGLVLLEALSCGVPVAAFPVRGPIDVILDDKVGCLDDNLQKAALEALELNPEDCRAYAMNYAWQNCVRQFEGHLAPILRQPDPSPVAWWQR</sequence>
<reference evidence="2 3" key="1">
    <citation type="journal article" date="2018" name="Aquat. Microb. Ecol.">
        <title>Gammaproteobacterial methanotrophs dominate.</title>
        <authorList>
            <person name="Rissanen A.J."/>
            <person name="Saarenheimo J."/>
            <person name="Tiirola M."/>
            <person name="Peura S."/>
            <person name="Aalto S.L."/>
            <person name="Karvinen A."/>
            <person name="Nykanen H."/>
        </authorList>
    </citation>
    <scope>NUCLEOTIDE SEQUENCE [LARGE SCALE GENOMIC DNA]</scope>
    <source>
        <strain evidence="2">AMbin10</strain>
    </source>
</reference>
<feature type="domain" description="Glycosyltransferase subfamily 4-like N-terminal" evidence="1">
    <location>
        <begin position="14"/>
        <end position="165"/>
    </location>
</feature>
<keyword evidence="2" id="KW-0328">Glycosyltransferase</keyword>
<protein>
    <submittedName>
        <fullName evidence="2">Alpha-mannosyltransferase</fullName>
    </submittedName>
</protein>
<accession>A0A2W4QW96</accession>
<dbReference type="CDD" id="cd03814">
    <property type="entry name" value="GT4-like"/>
    <property type="match status" value="1"/>
</dbReference>
<evidence type="ECO:0000313" key="2">
    <source>
        <dbReference type="EMBL" id="PZN74419.1"/>
    </source>
</evidence>
<evidence type="ECO:0000259" key="1">
    <source>
        <dbReference type="Pfam" id="PF13439"/>
    </source>
</evidence>
<dbReference type="Gene3D" id="3.40.50.2000">
    <property type="entry name" value="Glycogen Phosphorylase B"/>
    <property type="match status" value="2"/>
</dbReference>
<comment type="caution">
    <text evidence="2">The sequence shown here is derived from an EMBL/GenBank/DDBJ whole genome shotgun (WGS) entry which is preliminary data.</text>
</comment>
<evidence type="ECO:0000313" key="3">
    <source>
        <dbReference type="Proteomes" id="UP000249396"/>
    </source>
</evidence>
<organism evidence="2 3">
    <name type="scientific">Candidatus Methylumidiphilus alinenensis</name>
    <dbReference type="NCBI Taxonomy" id="2202197"/>
    <lineage>
        <taxon>Bacteria</taxon>
        <taxon>Pseudomonadati</taxon>
        <taxon>Pseudomonadota</taxon>
        <taxon>Gammaproteobacteria</taxon>
        <taxon>Methylococcales</taxon>
        <taxon>Candidatus Methylumidiphilus</taxon>
    </lineage>
</organism>